<evidence type="ECO:0000313" key="1">
    <source>
        <dbReference type="EMBL" id="OLN28435.1"/>
    </source>
</evidence>
<dbReference type="STRING" id="1888891.DSOL_4084"/>
<keyword evidence="2" id="KW-1185">Reference proteome</keyword>
<accession>A0A1Q8QM85</accession>
<dbReference type="AlphaFoldDB" id="A0A1Q8QM85"/>
<dbReference type="EMBL" id="MLBF01000043">
    <property type="protein sequence ID" value="OLN28435.1"/>
    <property type="molecule type" value="Genomic_DNA"/>
</dbReference>
<name>A0A1Q8QM85_9FIRM</name>
<organism evidence="1 2">
    <name type="scientific">Desulfosporosinus metallidurans</name>
    <dbReference type="NCBI Taxonomy" id="1888891"/>
    <lineage>
        <taxon>Bacteria</taxon>
        <taxon>Bacillati</taxon>
        <taxon>Bacillota</taxon>
        <taxon>Clostridia</taxon>
        <taxon>Eubacteriales</taxon>
        <taxon>Desulfitobacteriaceae</taxon>
        <taxon>Desulfosporosinus</taxon>
    </lineage>
</organism>
<comment type="caution">
    <text evidence="1">The sequence shown here is derived from an EMBL/GenBank/DDBJ whole genome shotgun (WGS) entry which is preliminary data.</text>
</comment>
<protein>
    <submittedName>
        <fullName evidence="1">Uncharacterized protein</fullName>
    </submittedName>
</protein>
<dbReference type="Proteomes" id="UP000186102">
    <property type="component" value="Unassembled WGS sequence"/>
</dbReference>
<sequence>MYHKGQLERLSSIISAESDHPDEEQPFAPLASTEELAEREMTLEILLSVLIVYAFK</sequence>
<reference evidence="1 2" key="1">
    <citation type="submission" date="2016-09" db="EMBL/GenBank/DDBJ databases">
        <title>Complete genome of Desulfosporosinus sp. OL.</title>
        <authorList>
            <person name="Mardanov A."/>
            <person name="Beletsky A."/>
            <person name="Panova A."/>
            <person name="Karnachuk O."/>
            <person name="Ravin N."/>
        </authorList>
    </citation>
    <scope>NUCLEOTIDE SEQUENCE [LARGE SCALE GENOMIC DNA]</scope>
    <source>
        <strain evidence="1 2">OL</strain>
    </source>
</reference>
<evidence type="ECO:0000313" key="2">
    <source>
        <dbReference type="Proteomes" id="UP000186102"/>
    </source>
</evidence>
<gene>
    <name evidence="1" type="ORF">DSOL_4084</name>
</gene>
<proteinExistence type="predicted"/>